<gene>
    <name evidence="2" type="ORF">NCTC13315_02504</name>
</gene>
<accession>A0A378ICB3</accession>
<dbReference type="AlphaFoldDB" id="A0A378ICB3"/>
<reference evidence="2 3" key="1">
    <citation type="submission" date="2018-06" db="EMBL/GenBank/DDBJ databases">
        <authorList>
            <consortium name="Pathogen Informatics"/>
            <person name="Doyle S."/>
        </authorList>
    </citation>
    <scope>NUCLEOTIDE SEQUENCE [LARGE SCALE GENOMIC DNA]</scope>
    <source>
        <strain evidence="2 3">NCTC13315</strain>
    </source>
</reference>
<feature type="region of interest" description="Disordered" evidence="1">
    <location>
        <begin position="126"/>
        <end position="151"/>
    </location>
</feature>
<dbReference type="Proteomes" id="UP000254968">
    <property type="component" value="Unassembled WGS sequence"/>
</dbReference>
<evidence type="ECO:0000256" key="1">
    <source>
        <dbReference type="SAM" id="MobiDB-lite"/>
    </source>
</evidence>
<protein>
    <submittedName>
        <fullName evidence="2">Uncharacterized protein</fullName>
    </submittedName>
</protein>
<sequence>MEDPKKPQFTGLFSGEQSIISHAFLISVLAANEIAKPFLYLYQHLKNKYEQSKPSMFEEQELNDWYKYYKEYGTYPDYLETKYQEKYPNLRDIFLGKVKHVNHSNVDTAKKNTSIISYSQNRNGLFATSAPETDSSDESEEKYNPQNLNAV</sequence>
<keyword evidence="3" id="KW-1185">Reference proteome</keyword>
<evidence type="ECO:0000313" key="3">
    <source>
        <dbReference type="Proteomes" id="UP000254968"/>
    </source>
</evidence>
<organism evidence="2 3">
    <name type="scientific">Legionella beliardensis</name>
    <dbReference type="NCBI Taxonomy" id="91822"/>
    <lineage>
        <taxon>Bacteria</taxon>
        <taxon>Pseudomonadati</taxon>
        <taxon>Pseudomonadota</taxon>
        <taxon>Gammaproteobacteria</taxon>
        <taxon>Legionellales</taxon>
        <taxon>Legionellaceae</taxon>
        <taxon>Legionella</taxon>
    </lineage>
</organism>
<dbReference type="EMBL" id="UGNV01000001">
    <property type="protein sequence ID" value="STX29944.1"/>
    <property type="molecule type" value="Genomic_DNA"/>
</dbReference>
<proteinExistence type="predicted"/>
<dbReference type="RefSeq" id="WP_115303628.1">
    <property type="nucleotide sequence ID" value="NZ_CAAAHO010000005.1"/>
</dbReference>
<name>A0A378ICB3_9GAMM</name>
<evidence type="ECO:0000313" key="2">
    <source>
        <dbReference type="EMBL" id="STX29944.1"/>
    </source>
</evidence>